<dbReference type="InterPro" id="IPR036910">
    <property type="entry name" value="HMG_box_dom_sf"/>
</dbReference>
<feature type="region of interest" description="Disordered" evidence="1">
    <location>
        <begin position="710"/>
        <end position="799"/>
    </location>
</feature>
<dbReference type="eggNOG" id="ENOG502T61D">
    <property type="taxonomic scope" value="Eukaryota"/>
</dbReference>
<organism evidence="2 3">
    <name type="scientific">Thermothelomyces thermophilus (strain ATCC 42464 / BCRC 31852 / DSM 1799)</name>
    <name type="common">Sporotrichum thermophile</name>
    <dbReference type="NCBI Taxonomy" id="573729"/>
    <lineage>
        <taxon>Eukaryota</taxon>
        <taxon>Fungi</taxon>
        <taxon>Dikarya</taxon>
        <taxon>Ascomycota</taxon>
        <taxon>Pezizomycotina</taxon>
        <taxon>Sordariomycetes</taxon>
        <taxon>Sordariomycetidae</taxon>
        <taxon>Sordariales</taxon>
        <taxon>Chaetomiaceae</taxon>
        <taxon>Thermothelomyces</taxon>
    </lineage>
</organism>
<gene>
    <name evidence="2" type="ORF">MYCTH_2123398</name>
</gene>
<evidence type="ECO:0000313" key="3">
    <source>
        <dbReference type="Proteomes" id="UP000007322"/>
    </source>
</evidence>
<evidence type="ECO:0000256" key="1">
    <source>
        <dbReference type="SAM" id="MobiDB-lite"/>
    </source>
</evidence>
<dbReference type="Proteomes" id="UP000007322">
    <property type="component" value="Chromosome 1"/>
</dbReference>
<protein>
    <submittedName>
        <fullName evidence="2">Uncharacterized protein</fullName>
    </submittedName>
</protein>
<dbReference type="OrthoDB" id="27483at2759"/>
<dbReference type="SUPFAM" id="SSF47095">
    <property type="entry name" value="HMG-box"/>
    <property type="match status" value="1"/>
</dbReference>
<feature type="region of interest" description="Disordered" evidence="1">
    <location>
        <begin position="567"/>
        <end position="630"/>
    </location>
</feature>
<dbReference type="InParanoid" id="G2Q4L4"/>
<feature type="compositionally biased region" description="Low complexity" evidence="1">
    <location>
        <begin position="572"/>
        <end position="586"/>
    </location>
</feature>
<evidence type="ECO:0000313" key="2">
    <source>
        <dbReference type="EMBL" id="AEO54503.1"/>
    </source>
</evidence>
<accession>G2Q4L4</accession>
<dbReference type="Gene3D" id="1.10.30.10">
    <property type="entry name" value="High mobility group box domain"/>
    <property type="match status" value="1"/>
</dbReference>
<feature type="compositionally biased region" description="Low complexity" evidence="1">
    <location>
        <begin position="760"/>
        <end position="775"/>
    </location>
</feature>
<dbReference type="VEuPathDB" id="FungiDB:MYCTH_2123398"/>
<feature type="compositionally biased region" description="Polar residues" evidence="1">
    <location>
        <begin position="710"/>
        <end position="720"/>
    </location>
</feature>
<sequence>MPPPKKRSYLNANLDHSKLPQPKKRSRPEVISLISSDSEPEADDVHENLNNVAVEGDNRDDPDGNDVGASPKVQSHRPLSLIEQLQLDAFDDLKADLCFELDSLCESASEDAEQGLRDVLRQWAGEDKASRHASHLYYRLDHKYCDKRFPPEVFVRRDATVTASLSRVAGDLEFELFLALLDRDDSSPTLDYLARSVVDIQNGHELISYIPVDDNNVLQAGPSLLKTPASGCETAILIIPRDGLVDFVMQYIDNLANPASCSARDQSLEGVVKYFISRMVDPKSRIQLLPIFRDLCIRIWQLDGSKGLAVLPGFTIQNLLTALVQAEDWSFLEQAASRLGNRTPLAVTVSQLLANGAESVVASLACKIVADVALIPRQEFPSLWLPFLGHLLRILEERKAPLSAPRYRHLFAAILETYLARCVGPFPFEWTPKLRRTHCRCTICNLFTRFLSSSVSVASFSWLSYEAVGHINATLIHSAWHQYRCQFRVEDGMLVVRKLYEVDPNIRKCWTENMEKATLNIGKLDGPALREILGDDYPRIRNFDQSHQMPQQASPVPIESLDDLCEGTDQLTTSSTPGPTTRGAPSNFTYQPQAAESCPQSNPSEPPPSGQSPLISYASLNRPNPATAPRDATSIMRNLHNSCGISRNPGPALDLNLTSPFNLFCEELGASLRRRGGGITSRTRFRTAERRWLLMSEKEKEPYILKAQTLRSPSGSNVGSSPHAAKSPSQPAASWFSSNPVVGHSGANVGSGATQPPTPASISRLPPASSPSLSRVFGAPASSSRLNSLPSAQAHSQGKIETVTQATSGMAGKQQAALVIDLTGDG</sequence>
<feature type="compositionally biased region" description="Polar residues" evidence="1">
    <location>
        <begin position="587"/>
        <end position="603"/>
    </location>
</feature>
<dbReference type="GeneID" id="11505501"/>
<reference evidence="2 3" key="1">
    <citation type="journal article" date="2011" name="Nat. Biotechnol.">
        <title>Comparative genomic analysis of the thermophilic biomass-degrading fungi Myceliophthora thermophila and Thielavia terrestris.</title>
        <authorList>
            <person name="Berka R.M."/>
            <person name="Grigoriev I.V."/>
            <person name="Otillar R."/>
            <person name="Salamov A."/>
            <person name="Grimwood J."/>
            <person name="Reid I."/>
            <person name="Ishmael N."/>
            <person name="John T."/>
            <person name="Darmond C."/>
            <person name="Moisan M.-C."/>
            <person name="Henrissat B."/>
            <person name="Coutinho P.M."/>
            <person name="Lombard V."/>
            <person name="Natvig D.O."/>
            <person name="Lindquist E."/>
            <person name="Schmutz J."/>
            <person name="Lucas S."/>
            <person name="Harris P."/>
            <person name="Powlowski J."/>
            <person name="Bellemare A."/>
            <person name="Taylor D."/>
            <person name="Butler G."/>
            <person name="de Vries R.P."/>
            <person name="Allijn I.E."/>
            <person name="van den Brink J."/>
            <person name="Ushinsky S."/>
            <person name="Storms R."/>
            <person name="Powell A.J."/>
            <person name="Paulsen I.T."/>
            <person name="Elbourne L.D.H."/>
            <person name="Baker S.E."/>
            <person name="Magnuson J."/>
            <person name="LaBoissiere S."/>
            <person name="Clutterbuck A.J."/>
            <person name="Martinez D."/>
            <person name="Wogulis M."/>
            <person name="de Leon A.L."/>
            <person name="Rey M.W."/>
            <person name="Tsang A."/>
        </authorList>
    </citation>
    <scope>NUCLEOTIDE SEQUENCE [LARGE SCALE GENOMIC DNA]</scope>
    <source>
        <strain evidence="3">ATCC 42464 / BCRC 31852 / DSM 1799</strain>
    </source>
</reference>
<feature type="compositionally biased region" description="Polar residues" evidence="1">
    <location>
        <begin position="781"/>
        <end position="796"/>
    </location>
</feature>
<feature type="region of interest" description="Disordered" evidence="1">
    <location>
        <begin position="1"/>
        <end position="75"/>
    </location>
</feature>
<dbReference type="KEGG" id="mtm:MYCTH_2123398"/>
<name>G2Q4L4_THET4</name>
<dbReference type="AlphaFoldDB" id="G2Q4L4"/>
<keyword evidence="3" id="KW-1185">Reference proteome</keyword>
<dbReference type="CDD" id="cd00084">
    <property type="entry name" value="HMG-box_SF"/>
    <property type="match status" value="1"/>
</dbReference>
<dbReference type="HOGENOM" id="CLU_342949_0_0_1"/>
<dbReference type="RefSeq" id="XP_003659748.1">
    <property type="nucleotide sequence ID" value="XM_003659700.1"/>
</dbReference>
<feature type="compositionally biased region" description="Polar residues" evidence="1">
    <location>
        <begin position="611"/>
        <end position="624"/>
    </location>
</feature>
<dbReference type="EMBL" id="CP003002">
    <property type="protein sequence ID" value="AEO54503.1"/>
    <property type="molecule type" value="Genomic_DNA"/>
</dbReference>
<proteinExistence type="predicted"/>
<feature type="compositionally biased region" description="Polar residues" evidence="1">
    <location>
        <begin position="727"/>
        <end position="740"/>
    </location>
</feature>